<accession>A0A0E0K5V4</accession>
<name>A0A0E0K5V4_ORYPU</name>
<dbReference type="Proteomes" id="UP000026962">
    <property type="component" value="Chromosome 2"/>
</dbReference>
<dbReference type="AlphaFoldDB" id="A0A0E0K5V4"/>
<sequence>MTTSGGRSGILGGGGSSIQARFQHEDEKHSKFKRSFPSRGKASSFPEQRKARGCIGSADAKSL</sequence>
<dbReference type="EnsemblPlants" id="OPUNC02G31850.1">
    <property type="protein sequence ID" value="OPUNC02G31850.1"/>
    <property type="gene ID" value="OPUNC02G31850"/>
</dbReference>
<proteinExistence type="predicted"/>
<feature type="region of interest" description="Disordered" evidence="1">
    <location>
        <begin position="1"/>
        <end position="63"/>
    </location>
</feature>
<evidence type="ECO:0000313" key="3">
    <source>
        <dbReference type="Proteomes" id="UP000026962"/>
    </source>
</evidence>
<dbReference type="Gramene" id="OPUNC02G31850.1">
    <property type="protein sequence ID" value="OPUNC02G31850.1"/>
    <property type="gene ID" value="OPUNC02G31850"/>
</dbReference>
<evidence type="ECO:0000313" key="2">
    <source>
        <dbReference type="EnsemblPlants" id="OPUNC02G31850.1"/>
    </source>
</evidence>
<reference evidence="2" key="2">
    <citation type="submission" date="2018-05" db="EMBL/GenBank/DDBJ databases">
        <title>OpunRS2 (Oryza punctata Reference Sequence Version 2).</title>
        <authorList>
            <person name="Zhang J."/>
            <person name="Kudrna D."/>
            <person name="Lee S."/>
            <person name="Talag J."/>
            <person name="Welchert J."/>
            <person name="Wing R.A."/>
        </authorList>
    </citation>
    <scope>NUCLEOTIDE SEQUENCE [LARGE SCALE GENOMIC DNA]</scope>
</reference>
<feature type="compositionally biased region" description="Gly residues" evidence="1">
    <location>
        <begin position="1"/>
        <end position="16"/>
    </location>
</feature>
<organism evidence="2">
    <name type="scientific">Oryza punctata</name>
    <name type="common">Red rice</name>
    <dbReference type="NCBI Taxonomy" id="4537"/>
    <lineage>
        <taxon>Eukaryota</taxon>
        <taxon>Viridiplantae</taxon>
        <taxon>Streptophyta</taxon>
        <taxon>Embryophyta</taxon>
        <taxon>Tracheophyta</taxon>
        <taxon>Spermatophyta</taxon>
        <taxon>Magnoliopsida</taxon>
        <taxon>Liliopsida</taxon>
        <taxon>Poales</taxon>
        <taxon>Poaceae</taxon>
        <taxon>BOP clade</taxon>
        <taxon>Oryzoideae</taxon>
        <taxon>Oryzeae</taxon>
        <taxon>Oryzinae</taxon>
        <taxon>Oryza</taxon>
    </lineage>
</organism>
<evidence type="ECO:0000256" key="1">
    <source>
        <dbReference type="SAM" id="MobiDB-lite"/>
    </source>
</evidence>
<reference evidence="2" key="1">
    <citation type="submission" date="2015-04" db="UniProtKB">
        <authorList>
            <consortium name="EnsemblPlants"/>
        </authorList>
    </citation>
    <scope>IDENTIFICATION</scope>
</reference>
<protein>
    <submittedName>
        <fullName evidence="2">Uncharacterized protein</fullName>
    </submittedName>
</protein>
<keyword evidence="3" id="KW-1185">Reference proteome</keyword>
<dbReference type="HOGENOM" id="CLU_2889751_0_0_1"/>